<evidence type="ECO:0000313" key="7">
    <source>
        <dbReference type="Proteomes" id="UP000533429"/>
    </source>
</evidence>
<dbReference type="SUPFAM" id="SSF89550">
    <property type="entry name" value="PHP domain-like"/>
    <property type="match status" value="1"/>
</dbReference>
<feature type="binding site" evidence="4">
    <location>
        <position position="102"/>
    </location>
    <ligand>
        <name>Zn(2+)</name>
        <dbReference type="ChEBI" id="CHEBI:29105"/>
        <label>3</label>
    </ligand>
</feature>
<dbReference type="Proteomes" id="UP000533429">
    <property type="component" value="Unassembled WGS sequence"/>
</dbReference>
<dbReference type="InterPro" id="IPR016195">
    <property type="entry name" value="Pol/histidinol_Pase-like"/>
</dbReference>
<reference evidence="6 7" key="1">
    <citation type="submission" date="2020-06" db="EMBL/GenBank/DDBJ databases">
        <title>Photobacterium damselae subsp. damselae comparative genomics.</title>
        <authorList>
            <person name="Osorio C.R."/>
        </authorList>
    </citation>
    <scope>NUCLEOTIDE SEQUENCE [LARGE SCALE GENOMIC DNA]</scope>
    <source>
        <strain evidence="6 7">TW250/03</strain>
    </source>
</reference>
<evidence type="ECO:0000256" key="1">
    <source>
        <dbReference type="ARBA" id="ARBA00022723"/>
    </source>
</evidence>
<comment type="caution">
    <text evidence="6">The sequence shown here is derived from an EMBL/GenBank/DDBJ whole genome shotgun (WGS) entry which is preliminary data.</text>
</comment>
<dbReference type="Gene3D" id="3.20.20.140">
    <property type="entry name" value="Metal-dependent hydrolases"/>
    <property type="match status" value="1"/>
</dbReference>
<feature type="binding site" evidence="4">
    <location>
        <position position="74"/>
    </location>
    <ligand>
        <name>Zn(2+)</name>
        <dbReference type="ChEBI" id="CHEBI:29105"/>
        <label>3</label>
    </ligand>
</feature>
<dbReference type="GO" id="GO:0016791">
    <property type="term" value="F:phosphatase activity"/>
    <property type="evidence" value="ECO:0007669"/>
    <property type="project" value="UniProtKB-UniRule"/>
</dbReference>
<comment type="similarity">
    <text evidence="4">Belongs to the PHP family.</text>
</comment>
<accession>A0A850QSX0</accession>
<dbReference type="Pfam" id="PF02811">
    <property type="entry name" value="PHP"/>
    <property type="match status" value="1"/>
</dbReference>
<feature type="binding site" evidence="4">
    <location>
        <position position="16"/>
    </location>
    <ligand>
        <name>Zn(2+)</name>
        <dbReference type="ChEBI" id="CHEBI:29105"/>
        <label>2</label>
    </ligand>
</feature>
<dbReference type="PANTHER" id="PTHR36928">
    <property type="entry name" value="PHOSPHATASE YCDX-RELATED"/>
    <property type="match status" value="1"/>
</dbReference>
<dbReference type="GO" id="GO:0008270">
    <property type="term" value="F:zinc ion binding"/>
    <property type="evidence" value="ECO:0007669"/>
    <property type="project" value="UniProtKB-UniRule"/>
</dbReference>
<feature type="binding site" evidence="4">
    <location>
        <position position="8"/>
    </location>
    <ligand>
        <name>Zn(2+)</name>
        <dbReference type="ChEBI" id="CHEBI:29105"/>
        <label>1</label>
    </ligand>
</feature>
<dbReference type="SMART" id="SM00481">
    <property type="entry name" value="POLIIIAc"/>
    <property type="match status" value="1"/>
</dbReference>
<dbReference type="HAMAP" id="MF_01561">
    <property type="entry name" value="YcdX_phosphat"/>
    <property type="match status" value="1"/>
</dbReference>
<gene>
    <name evidence="6" type="ORF">HWA77_02230</name>
</gene>
<dbReference type="GO" id="GO:0005829">
    <property type="term" value="C:cytosol"/>
    <property type="evidence" value="ECO:0007669"/>
    <property type="project" value="TreeGrafter"/>
</dbReference>
<dbReference type="NCBIfam" id="NF006702">
    <property type="entry name" value="PRK09248.1"/>
    <property type="match status" value="1"/>
</dbReference>
<dbReference type="InterPro" id="IPR023710">
    <property type="entry name" value="Phosphatase_YcdX_put"/>
</dbReference>
<name>A0A850QSX0_PHODD</name>
<dbReference type="InterPro" id="IPR050243">
    <property type="entry name" value="PHP_phosphatase"/>
</dbReference>
<evidence type="ECO:0000256" key="4">
    <source>
        <dbReference type="HAMAP-Rule" id="MF_01561"/>
    </source>
</evidence>
<dbReference type="PANTHER" id="PTHR36928:SF1">
    <property type="entry name" value="PHOSPHATASE YCDX-RELATED"/>
    <property type="match status" value="1"/>
</dbReference>
<evidence type="ECO:0000256" key="2">
    <source>
        <dbReference type="ARBA" id="ARBA00022801"/>
    </source>
</evidence>
<feature type="domain" description="Polymerase/histidinol phosphatase N-terminal" evidence="5">
    <location>
        <begin position="5"/>
        <end position="79"/>
    </location>
</feature>
<evidence type="ECO:0000256" key="3">
    <source>
        <dbReference type="ARBA" id="ARBA00022833"/>
    </source>
</evidence>
<dbReference type="InterPro" id="IPR004013">
    <property type="entry name" value="PHP_dom"/>
</dbReference>
<proteinExistence type="inferred from homology"/>
<feature type="binding site" evidence="4">
    <location>
        <position position="193"/>
    </location>
    <ligand>
        <name>Zn(2+)</name>
        <dbReference type="ChEBI" id="CHEBI:29105"/>
        <label>1</label>
    </ligand>
</feature>
<feature type="binding site" evidence="4">
    <location>
        <position position="132"/>
    </location>
    <ligand>
        <name>Zn(2+)</name>
        <dbReference type="ChEBI" id="CHEBI:29105"/>
        <label>3</label>
    </ligand>
</feature>
<keyword evidence="1 4" id="KW-0479">Metal-binding</keyword>
<protein>
    <submittedName>
        <fullName evidence="6">Phosphatase</fullName>
    </submittedName>
</protein>
<dbReference type="GO" id="GO:0071978">
    <property type="term" value="P:bacterial-type flagellum-dependent swarming motility"/>
    <property type="evidence" value="ECO:0007669"/>
    <property type="project" value="TreeGrafter"/>
</dbReference>
<dbReference type="InterPro" id="IPR003141">
    <property type="entry name" value="Pol/His_phosphatase_N"/>
</dbReference>
<sequence length="248" mass="27247">MQILVDTHTHTVSSGHAYSTLLENAEFAAKNGLKMFCTTDHAPSMPGAPHFWFFANQRILPRFLHNVAIIRGVEANILNQEGDVDLDQRIIDSLDWVIGSFHEPIFQPADKASHTQALINAISSGNIDAVGHPGNPHFDFDFEMVLRQAANHNVAIEVNNSSLGGSRVGSAPRCSDIIAMAKELDVFITTGSDAHFAADVGNFTQVKALLKHHNFPQERVITNSPDSFLSFLELRGKEPISEFSVNSF</sequence>
<dbReference type="EMBL" id="JABXOR010000139">
    <property type="protein sequence ID" value="NVO99024.1"/>
    <property type="molecule type" value="Genomic_DNA"/>
</dbReference>
<feature type="binding site" evidence="4">
    <location>
        <position position="10"/>
    </location>
    <ligand>
        <name>Zn(2+)</name>
        <dbReference type="ChEBI" id="CHEBI:29105"/>
        <label>1</label>
    </ligand>
</feature>
<evidence type="ECO:0000313" key="6">
    <source>
        <dbReference type="EMBL" id="NVO99024.1"/>
    </source>
</evidence>
<feature type="binding site" evidence="4">
    <location>
        <position position="195"/>
    </location>
    <ligand>
        <name>Zn(2+)</name>
        <dbReference type="ChEBI" id="CHEBI:29105"/>
        <label>2</label>
    </ligand>
</feature>
<comment type="cofactor">
    <cofactor evidence="4">
        <name>Zn(2+)</name>
        <dbReference type="ChEBI" id="CHEBI:29105"/>
    </cofactor>
    <text evidence="4">Binds 3 Zn(2+) ions per subunit.</text>
</comment>
<evidence type="ECO:0000259" key="5">
    <source>
        <dbReference type="SMART" id="SM00481"/>
    </source>
</evidence>
<organism evidence="6 7">
    <name type="scientific">Photobacterium damselae subsp. damselae</name>
    <name type="common">Listonella damsela</name>
    <dbReference type="NCBI Taxonomy" id="85581"/>
    <lineage>
        <taxon>Bacteria</taxon>
        <taxon>Pseudomonadati</taxon>
        <taxon>Pseudomonadota</taxon>
        <taxon>Gammaproteobacteria</taxon>
        <taxon>Vibrionales</taxon>
        <taxon>Vibrionaceae</taxon>
        <taxon>Photobacterium</taxon>
    </lineage>
</organism>
<dbReference type="AlphaFoldDB" id="A0A850QSX0"/>
<feature type="binding site" evidence="4">
    <location>
        <position position="41"/>
    </location>
    <ligand>
        <name>Zn(2+)</name>
        <dbReference type="ChEBI" id="CHEBI:29105"/>
        <label>2</label>
    </ligand>
</feature>
<keyword evidence="3 4" id="KW-0862">Zinc</keyword>
<keyword evidence="2 4" id="KW-0378">Hydrolase</keyword>
<dbReference type="CDD" id="cd07437">
    <property type="entry name" value="PHP_HisPPase_Ycdx_like"/>
    <property type="match status" value="1"/>
</dbReference>
<feature type="binding site" evidence="4">
    <location>
        <position position="74"/>
    </location>
    <ligand>
        <name>Zn(2+)</name>
        <dbReference type="ChEBI" id="CHEBI:29105"/>
        <label>1</label>
    </ligand>
</feature>